<evidence type="ECO:0000313" key="3">
    <source>
        <dbReference type="EMBL" id="WXB08889.1"/>
    </source>
</evidence>
<accession>A0ABZ2LD93</accession>
<dbReference type="PROSITE" id="PS51257">
    <property type="entry name" value="PROKAR_LIPOPROTEIN"/>
    <property type="match status" value="1"/>
</dbReference>
<protein>
    <recommendedName>
        <fullName evidence="5">Lipoprotein</fullName>
    </recommendedName>
</protein>
<dbReference type="RefSeq" id="WP_394838563.1">
    <property type="nucleotide sequence ID" value="NZ_CP089929.1"/>
</dbReference>
<feature type="region of interest" description="Disordered" evidence="1">
    <location>
        <begin position="225"/>
        <end position="264"/>
    </location>
</feature>
<keyword evidence="2" id="KW-0732">Signal</keyword>
<sequence length="309" mass="32574">MTMSRLMLCLLPLLAAACGSVSDDTDDPSVLATLHGTIRNPESIARGPGELRVAVVWSVFPKPQGGGGVNAPELHVSQDVAVNPAFPTGFTLDLRVPPPREAVQPIEKTPGLKIAYGTLVAYEDVNGNGRLDLVDPTAVTFVDRIVALNQETILAFLEGTLPDPPQRGTDGSTPRLGFNFLSVDLCLFGTGGSGPCTESKVLWKPIEAEISLALSNAPRFSQLMCQQGPGGSTGLDRTEEHPAGEIPRSSPAGPREKSSCSDGGRVYRRQSCMSRSAGLCGEITESCVTDVYHLEPGVPAPSGWPCTVP</sequence>
<dbReference type="EMBL" id="CP089983">
    <property type="protein sequence ID" value="WXB08889.1"/>
    <property type="molecule type" value="Genomic_DNA"/>
</dbReference>
<gene>
    <name evidence="3" type="ORF">LVJ94_16830</name>
</gene>
<keyword evidence="4" id="KW-1185">Reference proteome</keyword>
<evidence type="ECO:0000313" key="4">
    <source>
        <dbReference type="Proteomes" id="UP001374803"/>
    </source>
</evidence>
<organism evidence="3 4">
    <name type="scientific">Pendulispora rubella</name>
    <dbReference type="NCBI Taxonomy" id="2741070"/>
    <lineage>
        <taxon>Bacteria</taxon>
        <taxon>Pseudomonadati</taxon>
        <taxon>Myxococcota</taxon>
        <taxon>Myxococcia</taxon>
        <taxon>Myxococcales</taxon>
        <taxon>Sorangiineae</taxon>
        <taxon>Pendulisporaceae</taxon>
        <taxon>Pendulispora</taxon>
    </lineage>
</organism>
<name>A0ABZ2LD93_9BACT</name>
<evidence type="ECO:0000256" key="2">
    <source>
        <dbReference type="SAM" id="SignalP"/>
    </source>
</evidence>
<evidence type="ECO:0008006" key="5">
    <source>
        <dbReference type="Google" id="ProtNLM"/>
    </source>
</evidence>
<evidence type="ECO:0000256" key="1">
    <source>
        <dbReference type="SAM" id="MobiDB-lite"/>
    </source>
</evidence>
<dbReference type="Proteomes" id="UP001374803">
    <property type="component" value="Chromosome"/>
</dbReference>
<feature type="chain" id="PRO_5046882283" description="Lipoprotein" evidence="2">
    <location>
        <begin position="18"/>
        <end position="309"/>
    </location>
</feature>
<proteinExistence type="predicted"/>
<reference evidence="3" key="1">
    <citation type="submission" date="2021-12" db="EMBL/GenBank/DDBJ databases">
        <title>Discovery of the Pendulisporaceae a myxobacterial family with distinct sporulation behavior and unique specialized metabolism.</title>
        <authorList>
            <person name="Garcia R."/>
            <person name="Popoff A."/>
            <person name="Bader C.D."/>
            <person name="Loehr J."/>
            <person name="Walesch S."/>
            <person name="Walt C."/>
            <person name="Boldt J."/>
            <person name="Bunk B."/>
            <person name="Haeckl F.J.F.P.J."/>
            <person name="Gunesch A.P."/>
            <person name="Birkelbach J."/>
            <person name="Nuebel U."/>
            <person name="Pietschmann T."/>
            <person name="Bach T."/>
            <person name="Mueller R."/>
        </authorList>
    </citation>
    <scope>NUCLEOTIDE SEQUENCE</scope>
    <source>
        <strain evidence="3">MSr11367</strain>
    </source>
</reference>
<feature type="signal peptide" evidence="2">
    <location>
        <begin position="1"/>
        <end position="17"/>
    </location>
</feature>